<comment type="caution">
    <text evidence="6">The sequence shown here is derived from an EMBL/GenBank/DDBJ whole genome shotgun (WGS) entry which is preliminary data.</text>
</comment>
<keyword evidence="3 5" id="KW-1133">Transmembrane helix</keyword>
<name>A0A5S5BM38_STUST</name>
<dbReference type="RefSeq" id="WP_148923751.1">
    <property type="nucleotide sequence ID" value="NZ_VNHQ01000002.1"/>
</dbReference>
<evidence type="ECO:0000313" key="7">
    <source>
        <dbReference type="Proteomes" id="UP000324282"/>
    </source>
</evidence>
<evidence type="ECO:0000256" key="4">
    <source>
        <dbReference type="ARBA" id="ARBA00023136"/>
    </source>
</evidence>
<dbReference type="GO" id="GO:0016020">
    <property type="term" value="C:membrane"/>
    <property type="evidence" value="ECO:0007669"/>
    <property type="project" value="UniProtKB-SubCell"/>
</dbReference>
<feature type="transmembrane region" description="Helical" evidence="5">
    <location>
        <begin position="30"/>
        <end position="50"/>
    </location>
</feature>
<keyword evidence="4 5" id="KW-0472">Membrane</keyword>
<organism evidence="6 7">
    <name type="scientific">Stutzerimonas stutzeri</name>
    <name type="common">Pseudomonas stutzeri</name>
    <dbReference type="NCBI Taxonomy" id="316"/>
    <lineage>
        <taxon>Bacteria</taxon>
        <taxon>Pseudomonadati</taxon>
        <taxon>Pseudomonadota</taxon>
        <taxon>Gammaproteobacteria</taxon>
        <taxon>Pseudomonadales</taxon>
        <taxon>Pseudomonadaceae</taxon>
        <taxon>Stutzerimonas</taxon>
    </lineage>
</organism>
<gene>
    <name evidence="6" type="ORF">A9A72_10242</name>
</gene>
<feature type="transmembrane region" description="Helical" evidence="5">
    <location>
        <begin position="62"/>
        <end position="79"/>
    </location>
</feature>
<dbReference type="InterPro" id="IPR007688">
    <property type="entry name" value="Conjugal_tfr_TrbL/VirB6"/>
</dbReference>
<accession>A0A5S5BM38</accession>
<evidence type="ECO:0000256" key="1">
    <source>
        <dbReference type="ARBA" id="ARBA00004141"/>
    </source>
</evidence>
<evidence type="ECO:0000256" key="3">
    <source>
        <dbReference type="ARBA" id="ARBA00022989"/>
    </source>
</evidence>
<evidence type="ECO:0000256" key="2">
    <source>
        <dbReference type="ARBA" id="ARBA00022692"/>
    </source>
</evidence>
<feature type="transmembrane region" description="Helical" evidence="5">
    <location>
        <begin position="166"/>
        <end position="185"/>
    </location>
</feature>
<reference evidence="6 7" key="1">
    <citation type="submission" date="2019-07" db="EMBL/GenBank/DDBJ databases">
        <title>Deep subsurface shale carbon reservoir microbial communities from Ohio and West Virginia, USA.</title>
        <authorList>
            <person name="Wrighton K."/>
        </authorList>
    </citation>
    <scope>NUCLEOTIDE SEQUENCE [LARGE SCALE GENOMIC DNA]</scope>
    <source>
        <strain evidence="6 7">NP_8Ht</strain>
    </source>
</reference>
<keyword evidence="2 5" id="KW-0812">Transmembrane</keyword>
<dbReference type="Proteomes" id="UP000324282">
    <property type="component" value="Unassembled WGS sequence"/>
</dbReference>
<proteinExistence type="predicted"/>
<dbReference type="GO" id="GO:0030255">
    <property type="term" value="P:protein secretion by the type IV secretion system"/>
    <property type="evidence" value="ECO:0007669"/>
    <property type="project" value="InterPro"/>
</dbReference>
<evidence type="ECO:0000256" key="5">
    <source>
        <dbReference type="SAM" id="Phobius"/>
    </source>
</evidence>
<dbReference type="Pfam" id="PF04610">
    <property type="entry name" value="TrbL"/>
    <property type="match status" value="1"/>
</dbReference>
<sequence length="365" mass="37817">MGFIERTYLNTMELLASLGQSQFEAVASEIAGTAQLVSALIAVLVLLNMALQVRHIEVGTSVWLIFKLVLVALFMQSWADFNGVFSAIEGGFGAIGNAMLAGGLGVGETETSFPRELDNLAENMGNYANVTAGRLNILGGMINALMFMAIAVFGALATLAMVASRVVLAVLVGLAPFAILATLTAQTRSYFDTWLSGVIKVLMYPLILIGIFATILGMGNATIASIDPEAVDTIGQITPVLMVLVLASFLVLLSPLIVTMVAGDFALGAVTAIVSARAMKAGASTLRTGGAAARGIGTGAAGIEPSTGASVSARAGNYAGQAARGVVADTASYMKNPVSNTNDAVNLRANQINRASERLARLRRK</sequence>
<comment type="subcellular location">
    <subcellularLocation>
        <location evidence="1">Membrane</location>
        <topology evidence="1">Multi-pass membrane protein</topology>
    </subcellularLocation>
</comment>
<dbReference type="AlphaFoldDB" id="A0A5S5BM38"/>
<feature type="transmembrane region" description="Helical" evidence="5">
    <location>
        <begin position="137"/>
        <end position="159"/>
    </location>
</feature>
<feature type="transmembrane region" description="Helical" evidence="5">
    <location>
        <begin position="197"/>
        <end position="218"/>
    </location>
</feature>
<evidence type="ECO:0000313" key="6">
    <source>
        <dbReference type="EMBL" id="TYP67336.1"/>
    </source>
</evidence>
<dbReference type="EMBL" id="VNHQ01000002">
    <property type="protein sequence ID" value="TYP67336.1"/>
    <property type="molecule type" value="Genomic_DNA"/>
</dbReference>
<protein>
    <submittedName>
        <fullName evidence="6">Type IV secretion system protein VirB6</fullName>
    </submittedName>
</protein>